<name>A0A921FV22_9BIFI</name>
<dbReference type="EMBL" id="DYWK01000009">
    <property type="protein sequence ID" value="HJF18625.1"/>
    <property type="molecule type" value="Genomic_DNA"/>
</dbReference>
<evidence type="ECO:0000313" key="2">
    <source>
        <dbReference type="Proteomes" id="UP000715651"/>
    </source>
</evidence>
<protein>
    <submittedName>
        <fullName evidence="1">Uncharacterized protein</fullName>
    </submittedName>
</protein>
<dbReference type="Proteomes" id="UP000715651">
    <property type="component" value="Unassembled WGS sequence"/>
</dbReference>
<organism evidence="1 2">
    <name type="scientific">Aeriscardovia aeriphila</name>
    <dbReference type="NCBI Taxonomy" id="218139"/>
    <lineage>
        <taxon>Bacteria</taxon>
        <taxon>Bacillati</taxon>
        <taxon>Actinomycetota</taxon>
        <taxon>Actinomycetes</taxon>
        <taxon>Bifidobacteriales</taxon>
        <taxon>Bifidobacteriaceae</taxon>
        <taxon>Aeriscardovia</taxon>
    </lineage>
</organism>
<evidence type="ECO:0000313" key="1">
    <source>
        <dbReference type="EMBL" id="HJF18625.1"/>
    </source>
</evidence>
<sequence>MDHYTTDTDHMVAKYTKQLLHEHGITQDQVREILSSEGTIRSSSYVNDRLNARRSFALSELDRIAQAVGMKDALDLVAAAKYGSRPTEEVRESLYVLLGALARREAQSGKVEQMID</sequence>
<reference evidence="1" key="1">
    <citation type="journal article" date="2021" name="PeerJ">
        <title>Extensive microbial diversity within the chicken gut microbiome revealed by metagenomics and culture.</title>
        <authorList>
            <person name="Gilroy R."/>
            <person name="Ravi A."/>
            <person name="Getino M."/>
            <person name="Pursley I."/>
            <person name="Horton D.L."/>
            <person name="Alikhan N.F."/>
            <person name="Baker D."/>
            <person name="Gharbi K."/>
            <person name="Hall N."/>
            <person name="Watson M."/>
            <person name="Adriaenssens E.M."/>
            <person name="Foster-Nyarko E."/>
            <person name="Jarju S."/>
            <person name="Secka A."/>
            <person name="Antonio M."/>
            <person name="Oren A."/>
            <person name="Chaudhuri R.R."/>
            <person name="La Ragione R."/>
            <person name="Hildebrand F."/>
            <person name="Pallen M.J."/>
        </authorList>
    </citation>
    <scope>NUCLEOTIDE SEQUENCE</scope>
    <source>
        <strain evidence="1">578</strain>
    </source>
</reference>
<proteinExistence type="predicted"/>
<dbReference type="AlphaFoldDB" id="A0A921FV22"/>
<accession>A0A921FV22</accession>
<comment type="caution">
    <text evidence="1">The sequence shown here is derived from an EMBL/GenBank/DDBJ whole genome shotgun (WGS) entry which is preliminary data.</text>
</comment>
<gene>
    <name evidence="1" type="ORF">K8U78_05750</name>
</gene>
<reference evidence="1" key="2">
    <citation type="submission" date="2021-09" db="EMBL/GenBank/DDBJ databases">
        <authorList>
            <person name="Gilroy R."/>
        </authorList>
    </citation>
    <scope>NUCLEOTIDE SEQUENCE</scope>
    <source>
        <strain evidence="1">578</strain>
    </source>
</reference>